<evidence type="ECO:0000313" key="2">
    <source>
        <dbReference type="Proteomes" id="UP001374803"/>
    </source>
</evidence>
<dbReference type="Proteomes" id="UP001374803">
    <property type="component" value="Chromosome"/>
</dbReference>
<organism evidence="1 2">
    <name type="scientific">Pendulispora rubella</name>
    <dbReference type="NCBI Taxonomy" id="2741070"/>
    <lineage>
        <taxon>Bacteria</taxon>
        <taxon>Pseudomonadati</taxon>
        <taxon>Myxococcota</taxon>
        <taxon>Myxococcia</taxon>
        <taxon>Myxococcales</taxon>
        <taxon>Sorangiineae</taxon>
        <taxon>Pendulisporaceae</taxon>
        <taxon>Pendulispora</taxon>
    </lineage>
</organism>
<accession>A0ABZ2L9B3</accession>
<dbReference type="RefSeq" id="WP_394837134.1">
    <property type="nucleotide sequence ID" value="NZ_CP089929.1"/>
</dbReference>
<keyword evidence="2" id="KW-1185">Reference proteome</keyword>
<dbReference type="EMBL" id="CP089983">
    <property type="protein sequence ID" value="WXB07473.1"/>
    <property type="molecule type" value="Genomic_DNA"/>
</dbReference>
<proteinExistence type="predicted"/>
<evidence type="ECO:0000313" key="1">
    <source>
        <dbReference type="EMBL" id="WXB07473.1"/>
    </source>
</evidence>
<reference evidence="1" key="1">
    <citation type="submission" date="2021-12" db="EMBL/GenBank/DDBJ databases">
        <title>Discovery of the Pendulisporaceae a myxobacterial family with distinct sporulation behavior and unique specialized metabolism.</title>
        <authorList>
            <person name="Garcia R."/>
            <person name="Popoff A."/>
            <person name="Bader C.D."/>
            <person name="Loehr J."/>
            <person name="Walesch S."/>
            <person name="Walt C."/>
            <person name="Boldt J."/>
            <person name="Bunk B."/>
            <person name="Haeckl F.J.F.P.J."/>
            <person name="Gunesch A.P."/>
            <person name="Birkelbach J."/>
            <person name="Nuebel U."/>
            <person name="Pietschmann T."/>
            <person name="Bach T."/>
            <person name="Mueller R."/>
        </authorList>
    </citation>
    <scope>NUCLEOTIDE SEQUENCE</scope>
    <source>
        <strain evidence="1">MSr11367</strain>
    </source>
</reference>
<protein>
    <submittedName>
        <fullName evidence="1">Uncharacterized protein</fullName>
    </submittedName>
</protein>
<name>A0ABZ2L9B3_9BACT</name>
<gene>
    <name evidence="1" type="ORF">LVJ94_09525</name>
</gene>
<sequence length="326" mass="36109">MTSRHGIMMAIAAVFHLTACTHTDTDEHVNSVSSPITFVGGCDGDPNKDCTTPRNMKDYWPSPPVGTFILTSYLNQDGTRCAKRTRYRVGTHAAGTSYMFDEYDCIGEETKWLTTWYYMFGPNDVSEWRDDAIDVKTKQCIFKSFEADKGITWGGMLTPGVWSGKQTHCVDGACGTVDAWGWSQSRLNYTLKDLTVNGTTYHYVAYIANQQVNCADPECNTTSDPINGGYYLVPATGSGGYGGFVRQEYYDKDWNLCDHHDADATCVTTDFDQVDCRTRVTTTHACMGPSLATTETTTPTSAACTKSLRNAESSYPKYRPRDSSSL</sequence>